<dbReference type="GO" id="GO:0005960">
    <property type="term" value="C:glycine cleavage complex"/>
    <property type="evidence" value="ECO:0007669"/>
    <property type="project" value="UniProtKB-UniRule"/>
</dbReference>
<dbReference type="GO" id="GO:0005739">
    <property type="term" value="C:mitochondrion"/>
    <property type="evidence" value="ECO:0007669"/>
    <property type="project" value="UniProtKB-SubCell"/>
</dbReference>
<evidence type="ECO:0000256" key="4">
    <source>
        <dbReference type="PIRSR" id="PIRSR617453-50"/>
    </source>
</evidence>
<dbReference type="Gene3D" id="2.40.50.100">
    <property type="match status" value="1"/>
</dbReference>
<dbReference type="EMBL" id="FN430348">
    <property type="protein sequence ID" value="CAZ85341.1"/>
    <property type="molecule type" value="Genomic_DNA"/>
</dbReference>
<keyword evidence="3 5" id="KW-0809">Transit peptide</keyword>
<evidence type="ECO:0000259" key="6">
    <source>
        <dbReference type="PROSITE" id="PS50968"/>
    </source>
</evidence>
<dbReference type="Proteomes" id="UP000006911">
    <property type="component" value="Unassembled WGS sequence"/>
</dbReference>
<dbReference type="GO" id="GO:0031405">
    <property type="term" value="F:lipoic acid binding"/>
    <property type="evidence" value="ECO:0007669"/>
    <property type="project" value="EnsemblFungi"/>
</dbReference>
<proteinExistence type="inferred from homology"/>
<reference evidence="7 8" key="1">
    <citation type="journal article" date="2010" name="Nature">
        <title>Perigord black truffle genome uncovers evolutionary origins and mechanisms of symbiosis.</title>
        <authorList>
            <person name="Martin F."/>
            <person name="Kohler A."/>
            <person name="Murat C."/>
            <person name="Balestrini R."/>
            <person name="Coutinho P.M."/>
            <person name="Jaillon O."/>
            <person name="Montanini B."/>
            <person name="Morin E."/>
            <person name="Noel B."/>
            <person name="Percudani R."/>
            <person name="Porcel B."/>
            <person name="Rubini A."/>
            <person name="Amicucci A."/>
            <person name="Amselem J."/>
            <person name="Anthouard V."/>
            <person name="Arcioni S."/>
            <person name="Artiguenave F."/>
            <person name="Aury J.M."/>
            <person name="Ballario P."/>
            <person name="Bolchi A."/>
            <person name="Brenna A."/>
            <person name="Brun A."/>
            <person name="Buee M."/>
            <person name="Cantarel B."/>
            <person name="Chevalier G."/>
            <person name="Couloux A."/>
            <person name="Da Silva C."/>
            <person name="Denoeud F."/>
            <person name="Duplessis S."/>
            <person name="Ghignone S."/>
            <person name="Hilselberger B."/>
            <person name="Iotti M."/>
            <person name="Marcais B."/>
            <person name="Mello A."/>
            <person name="Miranda M."/>
            <person name="Pacioni G."/>
            <person name="Quesneville H."/>
            <person name="Riccioni C."/>
            <person name="Ruotolo R."/>
            <person name="Splivallo R."/>
            <person name="Stocchi V."/>
            <person name="Tisserant E."/>
            <person name="Viscomi A.R."/>
            <person name="Zambonelli A."/>
            <person name="Zampieri E."/>
            <person name="Henrissat B."/>
            <person name="Lebrun M.H."/>
            <person name="Paolocci F."/>
            <person name="Bonfante P."/>
            <person name="Ottonello S."/>
            <person name="Wincker P."/>
        </authorList>
    </citation>
    <scope>NUCLEOTIDE SEQUENCE [LARGE SCALE GENOMIC DNA]</scope>
    <source>
        <strain evidence="7 8">Mel28</strain>
    </source>
</reference>
<dbReference type="Pfam" id="PF01597">
    <property type="entry name" value="GCV_H"/>
    <property type="match status" value="1"/>
</dbReference>
<dbReference type="SUPFAM" id="SSF51230">
    <property type="entry name" value="Single hybrid motif"/>
    <property type="match status" value="1"/>
</dbReference>
<keyword evidence="8" id="KW-1185">Reference proteome</keyword>
<dbReference type="GO" id="GO:0019464">
    <property type="term" value="P:glycine decarboxylation via glycine cleavage system"/>
    <property type="evidence" value="ECO:0007669"/>
    <property type="project" value="UniProtKB-UniRule"/>
</dbReference>
<accession>D5GLE8</accession>
<dbReference type="HAMAP" id="MF_00272">
    <property type="entry name" value="GcvH"/>
    <property type="match status" value="1"/>
</dbReference>
<comment type="similarity">
    <text evidence="1 5">Belongs to the GcvH family.</text>
</comment>
<keyword evidence="5" id="KW-0496">Mitochondrion</keyword>
<dbReference type="InterPro" id="IPR003016">
    <property type="entry name" value="2-oxoA_DH_lipoyl-BS"/>
</dbReference>
<dbReference type="FunCoup" id="D5GLE8">
    <property type="interactions" value="816"/>
</dbReference>
<evidence type="ECO:0000313" key="7">
    <source>
        <dbReference type="EMBL" id="CAZ85341.1"/>
    </source>
</evidence>
<dbReference type="NCBIfam" id="NF002270">
    <property type="entry name" value="PRK01202.1"/>
    <property type="match status" value="1"/>
</dbReference>
<dbReference type="GO" id="GO:0009249">
    <property type="term" value="P:protein lipoylation"/>
    <property type="evidence" value="ECO:0007669"/>
    <property type="project" value="EnsemblFungi"/>
</dbReference>
<gene>
    <name evidence="7" type="ORF">GSTUM_00010165001</name>
</gene>
<dbReference type="GO" id="GO:0006730">
    <property type="term" value="P:one-carbon metabolic process"/>
    <property type="evidence" value="ECO:0007669"/>
    <property type="project" value="EnsemblFungi"/>
</dbReference>
<dbReference type="InterPro" id="IPR000089">
    <property type="entry name" value="Biotin_lipoyl"/>
</dbReference>
<dbReference type="KEGG" id="tml:GSTUM_00010165001"/>
<dbReference type="InterPro" id="IPR017453">
    <property type="entry name" value="GCV_H_sub"/>
</dbReference>
<feature type="domain" description="Lipoyl-binding" evidence="6">
    <location>
        <begin position="19"/>
        <end position="102"/>
    </location>
</feature>
<dbReference type="PANTHER" id="PTHR11715:SF3">
    <property type="entry name" value="GLYCINE CLEAVAGE SYSTEM H PROTEIN-RELATED"/>
    <property type="match status" value="1"/>
</dbReference>
<comment type="function">
    <text evidence="5">The H protein shuttles the methylamine group of glycine from the P protein to the T protein.</text>
</comment>
<dbReference type="STRING" id="656061.D5GLE8"/>
<dbReference type="InterPro" id="IPR033753">
    <property type="entry name" value="GCV_H/Fam206"/>
</dbReference>
<dbReference type="InParanoid" id="D5GLE8"/>
<organism evidence="7 8">
    <name type="scientific">Tuber melanosporum (strain Mel28)</name>
    <name type="common">Perigord black truffle</name>
    <dbReference type="NCBI Taxonomy" id="656061"/>
    <lineage>
        <taxon>Eukaryota</taxon>
        <taxon>Fungi</taxon>
        <taxon>Dikarya</taxon>
        <taxon>Ascomycota</taxon>
        <taxon>Pezizomycotina</taxon>
        <taxon>Pezizomycetes</taxon>
        <taxon>Pezizales</taxon>
        <taxon>Tuberaceae</taxon>
        <taxon>Tuber</taxon>
    </lineage>
</organism>
<dbReference type="NCBIfam" id="TIGR00527">
    <property type="entry name" value="gcvH"/>
    <property type="match status" value="1"/>
</dbReference>
<comment type="subcellular location">
    <subcellularLocation>
        <location evidence="5">Mitochondrion</location>
    </subcellularLocation>
</comment>
<comment type="subunit">
    <text evidence="5">The glycine cleavage system is composed of four proteins: P, T, L and H.</text>
</comment>
<name>D5GLE8_TUBMM</name>
<feature type="modified residue" description="N6-lipoyllysine" evidence="4">
    <location>
        <position position="60"/>
    </location>
</feature>
<comment type="cofactor">
    <cofactor evidence="5">
        <name>(R)-lipoate</name>
        <dbReference type="ChEBI" id="CHEBI:83088"/>
    </cofactor>
    <text evidence="5">Binds 1 lipoyl cofactor covalently.</text>
</comment>
<dbReference type="CDD" id="cd06848">
    <property type="entry name" value="GCS_H"/>
    <property type="match status" value="1"/>
</dbReference>
<dbReference type="GeneID" id="9186085"/>
<protein>
    <recommendedName>
        <fullName evidence="5">Glycine cleavage system H protein</fullName>
    </recommendedName>
</protein>
<dbReference type="HOGENOM" id="CLU_097408_2_2_1"/>
<sequence length="127" mass="13095">MNGSFCPTLTGTLTDTELPATVGITDYAQTALGDVVYVELPVEGDGVEAGDAIGAIESVKSASDIFSPVSGTVVEANAELVRNPGLINGGGAEDDGWICKIEVKDSKEIETLMDKAGYDAYVKGLGH</sequence>
<dbReference type="PROSITE" id="PS50968">
    <property type="entry name" value="BIOTINYL_LIPOYL"/>
    <property type="match status" value="1"/>
</dbReference>
<evidence type="ECO:0000256" key="5">
    <source>
        <dbReference type="RuleBase" id="RU364055"/>
    </source>
</evidence>
<dbReference type="PANTHER" id="PTHR11715">
    <property type="entry name" value="GLYCINE CLEAVAGE SYSTEM H PROTEIN"/>
    <property type="match status" value="1"/>
</dbReference>
<evidence type="ECO:0000256" key="2">
    <source>
        <dbReference type="ARBA" id="ARBA00022823"/>
    </source>
</evidence>
<evidence type="ECO:0000256" key="1">
    <source>
        <dbReference type="ARBA" id="ARBA00009249"/>
    </source>
</evidence>
<dbReference type="eggNOG" id="KOG3373">
    <property type="taxonomic scope" value="Eukaryota"/>
</dbReference>
<dbReference type="InterPro" id="IPR011053">
    <property type="entry name" value="Single_hybrid_motif"/>
</dbReference>
<dbReference type="AlphaFoldDB" id="D5GLE8"/>
<evidence type="ECO:0000313" key="8">
    <source>
        <dbReference type="Proteomes" id="UP000006911"/>
    </source>
</evidence>
<dbReference type="InterPro" id="IPR002930">
    <property type="entry name" value="GCV_H"/>
</dbReference>
<dbReference type="PROSITE" id="PS00189">
    <property type="entry name" value="LIPOYL"/>
    <property type="match status" value="1"/>
</dbReference>
<dbReference type="RefSeq" id="XP_002841150.1">
    <property type="nucleotide sequence ID" value="XM_002841104.1"/>
</dbReference>
<keyword evidence="2 4" id="KW-0450">Lipoyl</keyword>
<evidence type="ECO:0000256" key="3">
    <source>
        <dbReference type="ARBA" id="ARBA00022946"/>
    </source>
</evidence>